<protein>
    <recommendedName>
        <fullName evidence="3">MADF domain-containing protein</fullName>
    </recommendedName>
</protein>
<dbReference type="InterPro" id="IPR006578">
    <property type="entry name" value="MADF-dom"/>
</dbReference>
<organism evidence="4 5">
    <name type="scientific">Acanthoscelides obtectus</name>
    <name type="common">Bean weevil</name>
    <name type="synonym">Bruchus obtectus</name>
    <dbReference type="NCBI Taxonomy" id="200917"/>
    <lineage>
        <taxon>Eukaryota</taxon>
        <taxon>Metazoa</taxon>
        <taxon>Ecdysozoa</taxon>
        <taxon>Arthropoda</taxon>
        <taxon>Hexapoda</taxon>
        <taxon>Insecta</taxon>
        <taxon>Pterygota</taxon>
        <taxon>Neoptera</taxon>
        <taxon>Endopterygota</taxon>
        <taxon>Coleoptera</taxon>
        <taxon>Polyphaga</taxon>
        <taxon>Cucujiformia</taxon>
        <taxon>Chrysomeloidea</taxon>
        <taxon>Chrysomelidae</taxon>
        <taxon>Bruchinae</taxon>
        <taxon>Bruchini</taxon>
        <taxon>Acanthoscelides</taxon>
    </lineage>
</organism>
<dbReference type="GO" id="GO:0005634">
    <property type="term" value="C:nucleus"/>
    <property type="evidence" value="ECO:0007669"/>
    <property type="project" value="TreeGrafter"/>
</dbReference>
<feature type="region of interest" description="Disordered" evidence="2">
    <location>
        <begin position="108"/>
        <end position="169"/>
    </location>
</feature>
<comment type="caution">
    <text evidence="4">The sequence shown here is derived from an EMBL/GenBank/DDBJ whole genome shotgun (WGS) entry which is preliminary data.</text>
</comment>
<dbReference type="PANTHER" id="PTHR12243:SF67">
    <property type="entry name" value="COREPRESSOR OF PANGOLIN, ISOFORM A-RELATED"/>
    <property type="match status" value="1"/>
</dbReference>
<evidence type="ECO:0000256" key="2">
    <source>
        <dbReference type="SAM" id="MobiDB-lite"/>
    </source>
</evidence>
<feature type="compositionally biased region" description="Polar residues" evidence="2">
    <location>
        <begin position="145"/>
        <end position="157"/>
    </location>
</feature>
<evidence type="ECO:0000259" key="3">
    <source>
        <dbReference type="PROSITE" id="PS51029"/>
    </source>
</evidence>
<reference evidence="4" key="1">
    <citation type="submission" date="2022-03" db="EMBL/GenBank/DDBJ databases">
        <authorList>
            <person name="Sayadi A."/>
        </authorList>
    </citation>
    <scope>NUCLEOTIDE SEQUENCE</scope>
</reference>
<dbReference type="PROSITE" id="PS51029">
    <property type="entry name" value="MADF"/>
    <property type="match status" value="1"/>
</dbReference>
<gene>
    <name evidence="4" type="ORF">ACAOBT_LOCUS21889</name>
</gene>
<dbReference type="Proteomes" id="UP001152888">
    <property type="component" value="Unassembled WGS sequence"/>
</dbReference>
<dbReference type="OrthoDB" id="8196929at2759"/>
<dbReference type="EMBL" id="CAKOFQ010007189">
    <property type="protein sequence ID" value="CAH1994047.1"/>
    <property type="molecule type" value="Genomic_DNA"/>
</dbReference>
<feature type="compositionally biased region" description="Polar residues" evidence="2">
    <location>
        <begin position="115"/>
        <end position="129"/>
    </location>
</feature>
<dbReference type="Pfam" id="PF10545">
    <property type="entry name" value="MADF_DNA_bdg"/>
    <property type="match status" value="1"/>
</dbReference>
<keyword evidence="1" id="KW-0175">Coiled coil</keyword>
<feature type="domain" description="MADF" evidence="3">
    <location>
        <begin position="3"/>
        <end position="96"/>
    </location>
</feature>
<evidence type="ECO:0000313" key="5">
    <source>
        <dbReference type="Proteomes" id="UP001152888"/>
    </source>
</evidence>
<keyword evidence="5" id="KW-1185">Reference proteome</keyword>
<dbReference type="AlphaFoldDB" id="A0A9P0PPS9"/>
<dbReference type="InterPro" id="IPR039353">
    <property type="entry name" value="TF_Adf1"/>
</dbReference>
<sequence>MEELIEAVRSEKCLYDVKHQDYMNKKLKDSVWKRIAEALNLKDGSEAKKSWEKLRNNHRDALRRQKISKPKSGSGAVNIKAWSFQENMTFLIPHMANRPINTNVNEDILNDESSHSNSNTIENDIQKNINDTDIHESGVEETNETPESQSTGTSAGQGNKRRQKKKTLNNLLTKSIEDHERRLAKRQQERERLIAYTNYNDFTISNVKNHPLFHFFISVYETTKRLPPLSQHNIKTNIFSLVSQEESKNLVEYSPRPPSSYS</sequence>
<proteinExistence type="predicted"/>
<evidence type="ECO:0000256" key="1">
    <source>
        <dbReference type="SAM" id="Coils"/>
    </source>
</evidence>
<dbReference type="PANTHER" id="PTHR12243">
    <property type="entry name" value="MADF DOMAIN TRANSCRIPTION FACTOR"/>
    <property type="match status" value="1"/>
</dbReference>
<evidence type="ECO:0000313" key="4">
    <source>
        <dbReference type="EMBL" id="CAH1994047.1"/>
    </source>
</evidence>
<accession>A0A9P0PPS9</accession>
<dbReference type="GO" id="GO:0006357">
    <property type="term" value="P:regulation of transcription by RNA polymerase II"/>
    <property type="evidence" value="ECO:0007669"/>
    <property type="project" value="TreeGrafter"/>
</dbReference>
<name>A0A9P0PPS9_ACAOB</name>
<dbReference type="SMART" id="SM00595">
    <property type="entry name" value="MADF"/>
    <property type="match status" value="1"/>
</dbReference>
<dbReference type="GO" id="GO:0005667">
    <property type="term" value="C:transcription regulator complex"/>
    <property type="evidence" value="ECO:0007669"/>
    <property type="project" value="TreeGrafter"/>
</dbReference>
<feature type="coiled-coil region" evidence="1">
    <location>
        <begin position="169"/>
        <end position="196"/>
    </location>
</feature>